<dbReference type="InterPro" id="IPR011009">
    <property type="entry name" value="Kinase-like_dom_sf"/>
</dbReference>
<dbReference type="AlphaFoldDB" id="A0A7S0BJH1"/>
<feature type="region of interest" description="Disordered" evidence="8">
    <location>
        <begin position="681"/>
        <end position="723"/>
    </location>
</feature>
<organism evidence="11">
    <name type="scientific">Rhodosorus marinus</name>
    <dbReference type="NCBI Taxonomy" id="101924"/>
    <lineage>
        <taxon>Eukaryota</taxon>
        <taxon>Rhodophyta</taxon>
        <taxon>Stylonematophyceae</taxon>
        <taxon>Stylonematales</taxon>
        <taxon>Stylonemataceae</taxon>
        <taxon>Rhodosorus</taxon>
    </lineage>
</organism>
<feature type="region of interest" description="Disordered" evidence="8">
    <location>
        <begin position="324"/>
        <end position="382"/>
    </location>
</feature>
<dbReference type="PANTHER" id="PTHR13954">
    <property type="entry name" value="IRE1-RELATED"/>
    <property type="match status" value="1"/>
</dbReference>
<proteinExistence type="predicted"/>
<evidence type="ECO:0000256" key="5">
    <source>
        <dbReference type="ARBA" id="ARBA00022741"/>
    </source>
</evidence>
<keyword evidence="7" id="KW-0067">ATP-binding</keyword>
<dbReference type="PROSITE" id="PS51392">
    <property type="entry name" value="KEN"/>
    <property type="match status" value="1"/>
</dbReference>
<dbReference type="Gene3D" id="1.25.40.90">
    <property type="match status" value="1"/>
</dbReference>
<dbReference type="GO" id="GO:0004521">
    <property type="term" value="F:RNA endonuclease activity"/>
    <property type="evidence" value="ECO:0007669"/>
    <property type="project" value="InterPro"/>
</dbReference>
<dbReference type="Gene3D" id="3.30.200.20">
    <property type="entry name" value="Phosphorylase Kinase, domain 1"/>
    <property type="match status" value="1"/>
</dbReference>
<keyword evidence="6" id="KW-0418">Kinase</keyword>
<feature type="compositionally biased region" description="Basic residues" evidence="8">
    <location>
        <begin position="693"/>
        <end position="704"/>
    </location>
</feature>
<dbReference type="GO" id="GO:1990604">
    <property type="term" value="C:IRE1-TRAF2-ASK1 complex"/>
    <property type="evidence" value="ECO:0007669"/>
    <property type="project" value="TreeGrafter"/>
</dbReference>
<feature type="domain" description="KEN" evidence="10">
    <location>
        <begin position="1011"/>
        <end position="1152"/>
    </location>
</feature>
<dbReference type="FunFam" id="3.30.200.20:FF:000077">
    <property type="entry name" value="Putative Serine/threonine-protein kinase/endoribonuclease IRE1"/>
    <property type="match status" value="1"/>
</dbReference>
<dbReference type="Pfam" id="PF00069">
    <property type="entry name" value="Pkinase"/>
    <property type="match status" value="1"/>
</dbReference>
<keyword evidence="4" id="KW-0732">Signal</keyword>
<evidence type="ECO:0000256" key="3">
    <source>
        <dbReference type="ARBA" id="ARBA00022679"/>
    </source>
</evidence>
<evidence type="ECO:0000259" key="9">
    <source>
        <dbReference type="PROSITE" id="PS50011"/>
    </source>
</evidence>
<dbReference type="Gene3D" id="1.10.510.10">
    <property type="entry name" value="Transferase(Phosphotransferase) domain 1"/>
    <property type="match status" value="2"/>
</dbReference>
<dbReference type="InterPro" id="IPR000719">
    <property type="entry name" value="Prot_kinase_dom"/>
</dbReference>
<feature type="compositionally biased region" description="Low complexity" evidence="8">
    <location>
        <begin position="324"/>
        <end position="335"/>
    </location>
</feature>
<dbReference type="EC" id="2.7.11.1" evidence="1"/>
<gene>
    <name evidence="11" type="ORF">RMAR0315_LOCUS4814</name>
</gene>
<sequence>MGWGDPGELVELNGASGKTWQLRFAKLVWPLREDPDAASTVYMMKENIPNGKLFIAKTQFADTEEDMEDLIAEAASWRKISLENNNQWPPNIVELHDAFITRGEDSSVVYLMELGERGNLPKPLPEDQAVKALQEISNGVRSVLNSGLPCHGYVAHSNVVVSSKGVAKLAGFGAGRAKILRSHPELSEKDDVYAIGRLGFELLVGHPPARTETTLPKQAMFSVRVREAIDSAMSPPQSRPDLRAFTRMLSEGVQAGLMSETSMKGDLRNRGGLPPVASMSMRRGTMPPVPPPPAAGMGRPPPSQSQSTLMDAVRQVSQASIRGAIPPAGAPPMAGQQAYESSSGGGLGGLGRRSSVMDAVATASRRGGDTLGNGDTGLGSRRMSMDPFGLAQRTSTPGEKAKDVSELLGKITDPDVTVFDAESMKNLLALLHEAKASPDVFRVLFKRPISVDPVIAFKTLTAVHLMMAEGPLEFIDMTLRQTKFFEWIENSWSADAVQANMDKHKFNFAFMNGEISKYANFLRLKAIFHYKAAYAFHGDWSRSEMLSEAGGDPVQGRERKILAGIADMMDLAEDVAGSVILGQDPCRNIKIVSFPVLVGEIIHGYEAACELVDSIENLHTRRKLVPAFNRCHNSARNVLMALNTAPDLSSKVSPEMAGMEIDENPPDIAAEPEPEPVVDLSYTEEVDEGEKKKDKKKKKKKKSKHPDEIQLTAASQGKPMAGSDGQVPEGFFAVGRIWVSQKVLGVGSNGTIVYEGKLQPGDRPIAVKRLLRYLYDSASKEIQMLISLDESTQNVVRYFAMEEDHEYIYLALELCAGTLAERVACKEHPALREKDIGDSIPGVTIAALNDLIQGIKNLHMFGVVHRDLKPQNVLLTRGNTKTTDVQVKLGDVGLATQLEGDRSSYSVMTGVGAVGTVGWRAPEVLRGDRQTKAVDIFSAGCVVHYVLTGGHHPFGDRPYERDLKIMKWEVDLSRLECFPEAHDLVSRMVVYDAGTRASADQIQHHPLFWTDSRKVAFLCDIADKLHDPRLGLMERINSEDEAEAFLDWQLKLDMTFLKNLNTRNMKTQRVYENNAAGLLRVIRNKRSHYSELDEDVQSILGAMPVEGVPDPRKNYYRYFSDRFPKLFMFVYRFARNTKGIYRDPQFACYNFRDTYMKATVEEQVEEIAELERRVSRTIGKGPLKGVSSKSRQKAETQPRVVRNFDEMISYGFERNHPKPSEKVLKKLAELRIYDPGVKARWRSMTKQVSNERQSAAQQKYAFPAHRIVLKQDRVN</sequence>
<accession>A0A7S0BJH1</accession>
<feature type="region of interest" description="Disordered" evidence="8">
    <location>
        <begin position="263"/>
        <end position="307"/>
    </location>
</feature>
<feature type="domain" description="Protein kinase" evidence="9">
    <location>
        <begin position="738"/>
        <end position="1008"/>
    </location>
</feature>
<dbReference type="Gene3D" id="1.20.1440.180">
    <property type="entry name" value="KEN domain"/>
    <property type="match status" value="1"/>
</dbReference>
<dbReference type="GO" id="GO:0004674">
    <property type="term" value="F:protein serine/threonine kinase activity"/>
    <property type="evidence" value="ECO:0007669"/>
    <property type="project" value="UniProtKB-KW"/>
</dbReference>
<dbReference type="GO" id="GO:0036498">
    <property type="term" value="P:IRE1-mediated unfolded protein response"/>
    <property type="evidence" value="ECO:0007669"/>
    <property type="project" value="TreeGrafter"/>
</dbReference>
<dbReference type="InterPro" id="IPR008942">
    <property type="entry name" value="ENTH_VHS"/>
</dbReference>
<dbReference type="GO" id="GO:0005524">
    <property type="term" value="F:ATP binding"/>
    <property type="evidence" value="ECO:0007669"/>
    <property type="project" value="UniProtKB-KW"/>
</dbReference>
<evidence type="ECO:0000256" key="6">
    <source>
        <dbReference type="ARBA" id="ARBA00022777"/>
    </source>
</evidence>
<evidence type="ECO:0000256" key="1">
    <source>
        <dbReference type="ARBA" id="ARBA00012513"/>
    </source>
</evidence>
<dbReference type="PROSITE" id="PS00108">
    <property type="entry name" value="PROTEIN_KINASE_ST"/>
    <property type="match status" value="1"/>
</dbReference>
<keyword evidence="3" id="KW-0808">Transferase</keyword>
<reference evidence="11" key="1">
    <citation type="submission" date="2021-01" db="EMBL/GenBank/DDBJ databases">
        <authorList>
            <person name="Corre E."/>
            <person name="Pelletier E."/>
            <person name="Niang G."/>
            <person name="Scheremetjew M."/>
            <person name="Finn R."/>
            <person name="Kale V."/>
            <person name="Holt S."/>
            <person name="Cochrane G."/>
            <person name="Meng A."/>
            <person name="Brown T."/>
            <person name="Cohen L."/>
        </authorList>
    </citation>
    <scope>NUCLEOTIDE SEQUENCE</scope>
    <source>
        <strain evidence="11">UTEX LB 2760</strain>
    </source>
</reference>
<dbReference type="EMBL" id="HBEK01008761">
    <property type="protein sequence ID" value="CAD8394829.1"/>
    <property type="molecule type" value="Transcribed_RNA"/>
</dbReference>
<dbReference type="SMART" id="SM00220">
    <property type="entry name" value="S_TKc"/>
    <property type="match status" value="1"/>
</dbReference>
<protein>
    <recommendedName>
        <fullName evidence="1">non-specific serine/threonine protein kinase</fullName>
        <ecNumber evidence="1">2.7.11.1</ecNumber>
    </recommendedName>
</protein>
<dbReference type="InterPro" id="IPR011417">
    <property type="entry name" value="ANTH_dom"/>
</dbReference>
<dbReference type="PROSITE" id="PS50011">
    <property type="entry name" value="PROTEIN_KINASE_DOM"/>
    <property type="match status" value="1"/>
</dbReference>
<dbReference type="PANTHER" id="PTHR13954:SF6">
    <property type="entry name" value="NON-SPECIFIC SERINE_THREONINE PROTEIN KINASE"/>
    <property type="match status" value="1"/>
</dbReference>
<dbReference type="InterPro" id="IPR008271">
    <property type="entry name" value="Ser/Thr_kinase_AS"/>
</dbReference>
<dbReference type="Pfam" id="PF07651">
    <property type="entry name" value="ANTH"/>
    <property type="match status" value="1"/>
</dbReference>
<evidence type="ECO:0000313" key="11">
    <source>
        <dbReference type="EMBL" id="CAD8394829.1"/>
    </source>
</evidence>
<evidence type="ECO:0000259" key="10">
    <source>
        <dbReference type="PROSITE" id="PS51392"/>
    </source>
</evidence>
<evidence type="ECO:0000256" key="4">
    <source>
        <dbReference type="ARBA" id="ARBA00022729"/>
    </source>
</evidence>
<evidence type="ECO:0000256" key="2">
    <source>
        <dbReference type="ARBA" id="ARBA00022527"/>
    </source>
</evidence>
<dbReference type="SUPFAM" id="SSF48464">
    <property type="entry name" value="ENTH/VHS domain"/>
    <property type="match status" value="1"/>
</dbReference>
<dbReference type="Pfam" id="PF06479">
    <property type="entry name" value="Ribonuc_2-5A"/>
    <property type="match status" value="1"/>
</dbReference>
<dbReference type="GO" id="GO:0006397">
    <property type="term" value="P:mRNA processing"/>
    <property type="evidence" value="ECO:0007669"/>
    <property type="project" value="InterPro"/>
</dbReference>
<keyword evidence="2" id="KW-0723">Serine/threonine-protein kinase</keyword>
<name>A0A7S0BJH1_9RHOD</name>
<dbReference type="InterPro" id="IPR045133">
    <property type="entry name" value="IRE1/2-like"/>
</dbReference>
<dbReference type="GO" id="GO:0005543">
    <property type="term" value="F:phospholipid binding"/>
    <property type="evidence" value="ECO:0007669"/>
    <property type="project" value="InterPro"/>
</dbReference>
<evidence type="ECO:0000256" key="7">
    <source>
        <dbReference type="ARBA" id="ARBA00022840"/>
    </source>
</evidence>
<keyword evidence="5" id="KW-0547">Nucleotide-binding</keyword>
<dbReference type="GO" id="GO:0051082">
    <property type="term" value="F:unfolded protein binding"/>
    <property type="evidence" value="ECO:0007669"/>
    <property type="project" value="TreeGrafter"/>
</dbReference>
<evidence type="ECO:0000256" key="8">
    <source>
        <dbReference type="SAM" id="MobiDB-lite"/>
    </source>
</evidence>
<dbReference type="InterPro" id="IPR010513">
    <property type="entry name" value="KEN_dom"/>
</dbReference>
<dbReference type="SUPFAM" id="SSF56112">
    <property type="entry name" value="Protein kinase-like (PK-like)"/>
    <property type="match status" value="2"/>
</dbReference>
<feature type="compositionally biased region" description="Pro residues" evidence="8">
    <location>
        <begin position="287"/>
        <end position="303"/>
    </location>
</feature>
<dbReference type="InterPro" id="IPR038357">
    <property type="entry name" value="KEN_sf"/>
</dbReference>